<dbReference type="InterPro" id="IPR051531">
    <property type="entry name" value="N-acetyltransferase"/>
</dbReference>
<dbReference type="InterPro" id="IPR016181">
    <property type="entry name" value="Acyl_CoA_acyltransferase"/>
</dbReference>
<dbReference type="Gene3D" id="3.40.630.30">
    <property type="match status" value="1"/>
</dbReference>
<dbReference type="Pfam" id="PF13302">
    <property type="entry name" value="Acetyltransf_3"/>
    <property type="match status" value="1"/>
</dbReference>
<dbReference type="InterPro" id="IPR000182">
    <property type="entry name" value="GNAT_dom"/>
</dbReference>
<comment type="caution">
    <text evidence="2">The sequence shown here is derived from an EMBL/GenBank/DDBJ whole genome shotgun (WGS) entry which is preliminary data.</text>
</comment>
<dbReference type="RefSeq" id="WP_143316469.1">
    <property type="nucleotide sequence ID" value="NZ_JACSRA010000047.1"/>
</dbReference>
<evidence type="ECO:0000313" key="2">
    <source>
        <dbReference type="EMBL" id="MBD7913380.1"/>
    </source>
</evidence>
<reference evidence="2 3" key="1">
    <citation type="submission" date="2020-08" db="EMBL/GenBank/DDBJ databases">
        <title>A Genomic Blueprint of the Chicken Gut Microbiome.</title>
        <authorList>
            <person name="Gilroy R."/>
            <person name="Ravi A."/>
            <person name="Getino M."/>
            <person name="Pursley I."/>
            <person name="Horton D.L."/>
            <person name="Alikhan N.-F."/>
            <person name="Baker D."/>
            <person name="Gharbi K."/>
            <person name="Hall N."/>
            <person name="Watson M."/>
            <person name="Adriaenssens E.M."/>
            <person name="Foster-Nyarko E."/>
            <person name="Jarju S."/>
            <person name="Secka A."/>
            <person name="Antonio M."/>
            <person name="Oren A."/>
            <person name="Chaudhuri R."/>
            <person name="La Ragione R.M."/>
            <person name="Hildebrand F."/>
            <person name="Pallen M.J."/>
        </authorList>
    </citation>
    <scope>NUCLEOTIDE SEQUENCE [LARGE SCALE GENOMIC DNA]</scope>
    <source>
        <strain evidence="2 3">Sa3CVN1</strain>
    </source>
</reference>
<accession>A0ABR8PYY8</accession>
<sequence length="166" mass="19491">MKIQTERLELIPLTLNQLKLWIEDIPRLEKELDCSYKAEIMEGFFLEIVKGQYEITLKDPQNYLWHSFFFLIRKEDRVVVGSADFKDIPNENGEAEIGYGLGKEFEHKGYMTEAAKAMCDWALKQNGVKSVIAETDLEGFASQRILERCGFKMDKREETLWWRLSE</sequence>
<organism evidence="2 3">
    <name type="scientific">Clostridium cibarium</name>
    <dbReference type="NCBI Taxonomy" id="2762247"/>
    <lineage>
        <taxon>Bacteria</taxon>
        <taxon>Bacillati</taxon>
        <taxon>Bacillota</taxon>
        <taxon>Clostridia</taxon>
        <taxon>Eubacteriales</taxon>
        <taxon>Clostridiaceae</taxon>
        <taxon>Clostridium</taxon>
    </lineage>
</organism>
<dbReference type="SUPFAM" id="SSF55729">
    <property type="entry name" value="Acyl-CoA N-acyltransferases (Nat)"/>
    <property type="match status" value="1"/>
</dbReference>
<evidence type="ECO:0000259" key="1">
    <source>
        <dbReference type="PROSITE" id="PS51186"/>
    </source>
</evidence>
<dbReference type="EMBL" id="JACSRA010000047">
    <property type="protein sequence ID" value="MBD7913380.1"/>
    <property type="molecule type" value="Genomic_DNA"/>
</dbReference>
<proteinExistence type="predicted"/>
<keyword evidence="3" id="KW-1185">Reference proteome</keyword>
<name>A0ABR8PYY8_9CLOT</name>
<dbReference type="PANTHER" id="PTHR43792">
    <property type="entry name" value="GNAT FAMILY, PUTATIVE (AFU_ORTHOLOGUE AFUA_3G00765)-RELATED-RELATED"/>
    <property type="match status" value="1"/>
</dbReference>
<feature type="domain" description="N-acetyltransferase" evidence="1">
    <location>
        <begin position="8"/>
        <end position="166"/>
    </location>
</feature>
<protein>
    <submittedName>
        <fullName evidence="2">GNAT family N-acetyltransferase</fullName>
    </submittedName>
</protein>
<dbReference type="PROSITE" id="PS51186">
    <property type="entry name" value="GNAT"/>
    <property type="match status" value="1"/>
</dbReference>
<dbReference type="Proteomes" id="UP000627781">
    <property type="component" value="Unassembled WGS sequence"/>
</dbReference>
<dbReference type="PANTHER" id="PTHR43792:SF13">
    <property type="entry name" value="ACETYLTRANSFERASE"/>
    <property type="match status" value="1"/>
</dbReference>
<gene>
    <name evidence="2" type="ORF">H9661_18670</name>
</gene>
<evidence type="ECO:0000313" key="3">
    <source>
        <dbReference type="Proteomes" id="UP000627781"/>
    </source>
</evidence>